<dbReference type="InterPro" id="IPR039039">
    <property type="entry name" value="RAI1-like_fam"/>
</dbReference>
<keyword evidence="6" id="KW-0540">Nuclease</keyword>
<sequence>MTVVLLHEIVMRHACVRTYVHMITNKIKNQLNLCIINFNVSFLFLEQFFIKKMSQSNKNSKLKLSNVSDYPQKRTKIDTQGLNQFSIHPLARFNGPCSTFKQPVEIMSFSYDNERILHMDDRELKYYYPPDLKDCNLSHGYETFVQREQSGPEPIHSLLDSLAYAQKSSTDKNLIKTDLVSWRGVFTKILCTPYNRNEPWELGATLWNNTIFIEEHETEYTKENSTGSTPRHKLMSYWGYKFENLSTISKLPSEITSPDDPELINRKTSIVNTNVQYCSVAKTSLGDNKLIMGAEVDCLCDVKPERPANPVDKYIELKTSKIVESEKDTFNFERYKLLKFWAQSFLIGIPKVIVGFRDNEGCVKSIKEFKTMDIPKIVKGKNGMWNATVCLNFANKFFEWLRTVIVVDDPNSSYTISFTSPFKDIKVEFVDKKNSVLAERHLDSLKSS</sequence>
<dbReference type="GO" id="GO:0034353">
    <property type="term" value="F:mRNA 5'-diphosphatase activity"/>
    <property type="evidence" value="ECO:0007669"/>
    <property type="project" value="TreeGrafter"/>
</dbReference>
<evidence type="ECO:0000256" key="1">
    <source>
        <dbReference type="ARBA" id="ARBA00001968"/>
    </source>
</evidence>
<comment type="catalytic activity">
    <reaction evidence="4">
        <text>a 5'-end triphospho-ribonucleoside in mRNA + H2O = a 5'-end phospho-ribonucleoside in mRNA + diphosphate + H(+)</text>
        <dbReference type="Rhea" id="RHEA:78683"/>
        <dbReference type="Rhea" id="RHEA-COMP:15692"/>
        <dbReference type="Rhea" id="RHEA-COMP:17164"/>
        <dbReference type="ChEBI" id="CHEBI:15377"/>
        <dbReference type="ChEBI" id="CHEBI:15378"/>
        <dbReference type="ChEBI" id="CHEBI:33019"/>
        <dbReference type="ChEBI" id="CHEBI:138282"/>
        <dbReference type="ChEBI" id="CHEBI:167618"/>
    </reaction>
    <physiologicalReaction direction="left-to-right" evidence="4">
        <dbReference type="Rhea" id="RHEA:78684"/>
    </physiologicalReaction>
</comment>
<dbReference type="GO" id="GO:0046872">
    <property type="term" value="F:metal ion binding"/>
    <property type="evidence" value="ECO:0007669"/>
    <property type="project" value="UniProtKB-KW"/>
</dbReference>
<comment type="similarity">
    <text evidence="2 6">Belongs to the DXO/Dom3Z family.</text>
</comment>
<evidence type="ECO:0000256" key="4">
    <source>
        <dbReference type="ARBA" id="ARBA00044692"/>
    </source>
</evidence>
<keyword evidence="6" id="KW-0547">Nucleotide-binding</keyword>
<dbReference type="GO" id="GO:0110155">
    <property type="term" value="P:NAD-cap decapping"/>
    <property type="evidence" value="ECO:0007669"/>
    <property type="project" value="TreeGrafter"/>
</dbReference>
<dbReference type="Pfam" id="PF08652">
    <property type="entry name" value="RAI1"/>
    <property type="match status" value="1"/>
</dbReference>
<evidence type="ECO:0000256" key="6">
    <source>
        <dbReference type="RuleBase" id="RU367113"/>
    </source>
</evidence>
<evidence type="ECO:0000313" key="9">
    <source>
        <dbReference type="Proteomes" id="UP000439903"/>
    </source>
</evidence>
<protein>
    <recommendedName>
        <fullName evidence="6">Decapping nuclease</fullName>
        <ecNumber evidence="6">3.6.1.-</ecNumber>
    </recommendedName>
</protein>
<organism evidence="8 9">
    <name type="scientific">Gigaspora margarita</name>
    <dbReference type="NCBI Taxonomy" id="4874"/>
    <lineage>
        <taxon>Eukaryota</taxon>
        <taxon>Fungi</taxon>
        <taxon>Fungi incertae sedis</taxon>
        <taxon>Mucoromycota</taxon>
        <taxon>Glomeromycotina</taxon>
        <taxon>Glomeromycetes</taxon>
        <taxon>Diversisporales</taxon>
        <taxon>Gigasporaceae</taxon>
        <taxon>Gigaspora</taxon>
    </lineage>
</organism>
<dbReference type="GO" id="GO:0005634">
    <property type="term" value="C:nucleus"/>
    <property type="evidence" value="ECO:0007669"/>
    <property type="project" value="UniProtKB-SubCell"/>
</dbReference>
<evidence type="ECO:0000313" key="8">
    <source>
        <dbReference type="EMBL" id="KAF0467436.1"/>
    </source>
</evidence>
<evidence type="ECO:0000256" key="2">
    <source>
        <dbReference type="ARBA" id="ARBA00006562"/>
    </source>
</evidence>
<evidence type="ECO:0000256" key="3">
    <source>
        <dbReference type="ARBA" id="ARBA00044676"/>
    </source>
</evidence>
<dbReference type="AlphaFoldDB" id="A0A8H4A9Q5"/>
<keyword evidence="9" id="KW-1185">Reference proteome</keyword>
<name>A0A8H4A9Q5_GIGMA</name>
<proteinExistence type="inferred from homology"/>
<feature type="domain" description="RAI1-like" evidence="7">
    <location>
        <begin position="101"/>
        <end position="432"/>
    </location>
</feature>
<dbReference type="EC" id="3.6.1.-" evidence="6"/>
<gene>
    <name evidence="8" type="ORF">F8M41_025999</name>
</gene>
<comment type="subcellular location">
    <subcellularLocation>
        <location evidence="6">Nucleus</location>
    </subcellularLocation>
</comment>
<keyword evidence="6" id="KW-0479">Metal-binding</keyword>
<comment type="caution">
    <text evidence="8">The sequence shown here is derived from an EMBL/GenBank/DDBJ whole genome shotgun (WGS) entry which is preliminary data.</text>
</comment>
<evidence type="ECO:0000259" key="7">
    <source>
        <dbReference type="Pfam" id="PF08652"/>
    </source>
</evidence>
<reference evidence="8 9" key="1">
    <citation type="journal article" date="2019" name="Environ. Microbiol.">
        <title>At the nexus of three kingdoms: the genome of the mycorrhizal fungus Gigaspora margarita provides insights into plant, endobacterial and fungal interactions.</title>
        <authorList>
            <person name="Venice F."/>
            <person name="Ghignone S."/>
            <person name="Salvioli di Fossalunga A."/>
            <person name="Amselem J."/>
            <person name="Novero M."/>
            <person name="Xianan X."/>
            <person name="Sedzielewska Toro K."/>
            <person name="Morin E."/>
            <person name="Lipzen A."/>
            <person name="Grigoriev I.V."/>
            <person name="Henrissat B."/>
            <person name="Martin F.M."/>
            <person name="Bonfante P."/>
        </authorList>
    </citation>
    <scope>NUCLEOTIDE SEQUENCE [LARGE SCALE GENOMIC DNA]</scope>
    <source>
        <strain evidence="8 9">BEG34</strain>
    </source>
</reference>
<keyword evidence="6" id="KW-0539">Nucleus</keyword>
<dbReference type="OrthoDB" id="5853397at2759"/>
<comment type="function">
    <text evidence="6">Decapping enzyme for NAD-capped RNAs: specifically hydrolyzes the nicotinamide adenine dinucleotide (NAD) cap from a subset of RNAs by removing the entire NAD moiety from the 5'-end of an NAD-capped RNA.</text>
</comment>
<dbReference type="EMBL" id="WTPW01000953">
    <property type="protein sequence ID" value="KAF0467436.1"/>
    <property type="molecule type" value="Genomic_DNA"/>
</dbReference>
<dbReference type="GO" id="GO:0003723">
    <property type="term" value="F:RNA binding"/>
    <property type="evidence" value="ECO:0007669"/>
    <property type="project" value="UniProtKB-KW"/>
</dbReference>
<dbReference type="InterPro" id="IPR013961">
    <property type="entry name" value="RAI1"/>
</dbReference>
<dbReference type="Proteomes" id="UP000439903">
    <property type="component" value="Unassembled WGS sequence"/>
</dbReference>
<comment type="cofactor">
    <cofactor evidence="1 6">
        <name>a divalent metal cation</name>
        <dbReference type="ChEBI" id="CHEBI:60240"/>
    </cofactor>
</comment>
<dbReference type="GO" id="GO:0000956">
    <property type="term" value="P:nuclear-transcribed mRNA catabolic process"/>
    <property type="evidence" value="ECO:0007669"/>
    <property type="project" value="TreeGrafter"/>
</dbReference>
<accession>A0A8H4A9Q5</accession>
<comment type="catalytic activity">
    <reaction evidence="5">
        <text>a 5'-end NAD(+)-phospho-ribonucleoside in mRNA + H2O = a 5'-end phospho-ribonucleoside in mRNA + NAD(+) + H(+)</text>
        <dbReference type="Rhea" id="RHEA:60880"/>
        <dbReference type="Rhea" id="RHEA-COMP:15692"/>
        <dbReference type="Rhea" id="RHEA-COMP:15698"/>
        <dbReference type="ChEBI" id="CHEBI:15377"/>
        <dbReference type="ChEBI" id="CHEBI:15378"/>
        <dbReference type="ChEBI" id="CHEBI:57540"/>
        <dbReference type="ChEBI" id="CHEBI:138282"/>
        <dbReference type="ChEBI" id="CHEBI:144029"/>
    </reaction>
    <physiologicalReaction direction="left-to-right" evidence="5">
        <dbReference type="Rhea" id="RHEA:60881"/>
    </physiologicalReaction>
</comment>
<comment type="catalytic activity">
    <reaction evidence="3">
        <text>a 5'-end (N(7)-methyl 5'-triphosphoguanosine)-ribonucleoside-ribonucleotide in mRNA + H2O = a (N(7)-methyl 5'-triphosphoguanosine)-nucleoside + a 5'-end phospho-ribonucleoside in mRNA + H(+)</text>
        <dbReference type="Rhea" id="RHEA:66928"/>
        <dbReference type="Rhea" id="RHEA-COMP:15692"/>
        <dbReference type="Rhea" id="RHEA-COMP:17313"/>
        <dbReference type="ChEBI" id="CHEBI:15377"/>
        <dbReference type="ChEBI" id="CHEBI:15378"/>
        <dbReference type="ChEBI" id="CHEBI:138282"/>
        <dbReference type="ChEBI" id="CHEBI:172876"/>
        <dbReference type="ChEBI" id="CHEBI:172877"/>
    </reaction>
    <physiologicalReaction direction="left-to-right" evidence="3">
        <dbReference type="Rhea" id="RHEA:66929"/>
    </physiologicalReaction>
</comment>
<dbReference type="GO" id="GO:0004518">
    <property type="term" value="F:nuclease activity"/>
    <property type="evidence" value="ECO:0007669"/>
    <property type="project" value="UniProtKB-KW"/>
</dbReference>
<dbReference type="PANTHER" id="PTHR12395">
    <property type="entry name" value="DOM-3 RELATED"/>
    <property type="match status" value="1"/>
</dbReference>
<evidence type="ECO:0000256" key="5">
    <source>
        <dbReference type="ARBA" id="ARBA00048124"/>
    </source>
</evidence>
<dbReference type="PANTHER" id="PTHR12395:SF9">
    <property type="entry name" value="DECAPPING AND EXORIBONUCLEASE PROTEIN"/>
    <property type="match status" value="1"/>
</dbReference>
<keyword evidence="6" id="KW-0694">RNA-binding</keyword>
<dbReference type="GO" id="GO:0000166">
    <property type="term" value="F:nucleotide binding"/>
    <property type="evidence" value="ECO:0007669"/>
    <property type="project" value="UniProtKB-KW"/>
</dbReference>
<dbReference type="GO" id="GO:0005829">
    <property type="term" value="C:cytosol"/>
    <property type="evidence" value="ECO:0007669"/>
    <property type="project" value="TreeGrafter"/>
</dbReference>
<keyword evidence="6" id="KW-0378">Hydrolase</keyword>